<sequence>MCLSGAALSASSSTKPFMFYVPMIQLSLATDGSVASVSQHVNPALRQNPALRCDHEVDQEKPPCLKHRRGSWSPVPPPWPTLPHPPPYPLSYPHPTPGLCCSCAGQAT</sequence>
<keyword evidence="2" id="KW-1185">Reference proteome</keyword>
<protein>
    <submittedName>
        <fullName evidence="1">Uncharacterized protein</fullName>
    </submittedName>
</protein>
<proteinExistence type="predicted"/>
<evidence type="ECO:0000313" key="1">
    <source>
        <dbReference type="EMBL" id="KAK2844119.1"/>
    </source>
</evidence>
<dbReference type="AlphaFoldDB" id="A0AA88MTF9"/>
<name>A0AA88MTF9_CHASR</name>
<reference evidence="1" key="1">
    <citation type="submission" date="2023-07" db="EMBL/GenBank/DDBJ databases">
        <title>Chromosome-level Genome Assembly of Striped Snakehead (Channa striata).</title>
        <authorList>
            <person name="Liu H."/>
        </authorList>
    </citation>
    <scope>NUCLEOTIDE SEQUENCE</scope>
    <source>
        <strain evidence="1">Gz</strain>
        <tissue evidence="1">Muscle</tissue>
    </source>
</reference>
<dbReference type="EMBL" id="JAUPFM010000008">
    <property type="protein sequence ID" value="KAK2844119.1"/>
    <property type="molecule type" value="Genomic_DNA"/>
</dbReference>
<organism evidence="1 2">
    <name type="scientific">Channa striata</name>
    <name type="common">Snakehead murrel</name>
    <name type="synonym">Ophicephalus striatus</name>
    <dbReference type="NCBI Taxonomy" id="64152"/>
    <lineage>
        <taxon>Eukaryota</taxon>
        <taxon>Metazoa</taxon>
        <taxon>Chordata</taxon>
        <taxon>Craniata</taxon>
        <taxon>Vertebrata</taxon>
        <taxon>Euteleostomi</taxon>
        <taxon>Actinopterygii</taxon>
        <taxon>Neopterygii</taxon>
        <taxon>Teleostei</taxon>
        <taxon>Neoteleostei</taxon>
        <taxon>Acanthomorphata</taxon>
        <taxon>Anabantaria</taxon>
        <taxon>Anabantiformes</taxon>
        <taxon>Channoidei</taxon>
        <taxon>Channidae</taxon>
        <taxon>Channa</taxon>
    </lineage>
</organism>
<comment type="caution">
    <text evidence="1">The sequence shown here is derived from an EMBL/GenBank/DDBJ whole genome shotgun (WGS) entry which is preliminary data.</text>
</comment>
<gene>
    <name evidence="1" type="ORF">Q5P01_010778</name>
</gene>
<accession>A0AA88MTF9</accession>
<dbReference type="Proteomes" id="UP001187415">
    <property type="component" value="Unassembled WGS sequence"/>
</dbReference>
<evidence type="ECO:0000313" key="2">
    <source>
        <dbReference type="Proteomes" id="UP001187415"/>
    </source>
</evidence>